<dbReference type="InterPro" id="IPR000873">
    <property type="entry name" value="AMP-dep_synth/lig_dom"/>
</dbReference>
<dbReference type="RefSeq" id="WP_157388605.1">
    <property type="nucleotide sequence ID" value="NZ_WRPP01000003.1"/>
</dbReference>
<dbReference type="AlphaFoldDB" id="A0A7K1UXA9"/>
<gene>
    <name evidence="3" type="ORF">GPX89_17420</name>
</gene>
<dbReference type="SUPFAM" id="SSF56801">
    <property type="entry name" value="Acetyl-CoA synthetase-like"/>
    <property type="match status" value="1"/>
</dbReference>
<evidence type="ECO:0000313" key="4">
    <source>
        <dbReference type="Proteomes" id="UP000466794"/>
    </source>
</evidence>
<dbReference type="Proteomes" id="UP000466794">
    <property type="component" value="Unassembled WGS sequence"/>
</dbReference>
<sequence length="374" mass="38612">MPEVLSAVERHRLVDEWANGVELYDVPSVAMLIDCGRRVPSLRTAVRCGGHILTYAELYERLDGGVTGTAGPTLDDLARLLCDIAAAAEFGAVLAELGPRGTGLKPVAVAAAADDRRAVVADRRDCSIDRAYGSPDVRLLATRWDTPAAAPGTPDAQAAVELLAALADGATLVLATAAQRTDAAALAELIALSAPTHVAADADTLAGLAFLPSPALPTVRRWDVFGSDCPAALSELLRELSPGSCAGFAYTTPEYAGVAARGPLDGSGRVRPIPGARLLVLDESLRLVPPGRSGRVYVGGAALALELDGSAEGFVDDPFAPGGRLVRTEIHGGWTAEGWLVLDMIESNAPATISEATGRSESADFPADDGYAAA</sequence>
<organism evidence="3 4">
    <name type="scientific">Nocardia terrae</name>
    <dbReference type="NCBI Taxonomy" id="2675851"/>
    <lineage>
        <taxon>Bacteria</taxon>
        <taxon>Bacillati</taxon>
        <taxon>Actinomycetota</taxon>
        <taxon>Actinomycetes</taxon>
        <taxon>Mycobacteriales</taxon>
        <taxon>Nocardiaceae</taxon>
        <taxon>Nocardia</taxon>
    </lineage>
</organism>
<reference evidence="3 4" key="1">
    <citation type="submission" date="2019-12" db="EMBL/GenBank/DDBJ databases">
        <title>Nocardia sp. nov. ET3-3 isolated from soil.</title>
        <authorList>
            <person name="Kanchanasin P."/>
            <person name="Tanasupawat S."/>
            <person name="Yuki M."/>
            <person name="Kudo T."/>
        </authorList>
    </citation>
    <scope>NUCLEOTIDE SEQUENCE [LARGE SCALE GENOMIC DNA]</scope>
    <source>
        <strain evidence="3 4">ET3-3</strain>
    </source>
</reference>
<accession>A0A7K1UXA9</accession>
<dbReference type="InterPro" id="IPR042099">
    <property type="entry name" value="ANL_N_sf"/>
</dbReference>
<proteinExistence type="predicted"/>
<comment type="caution">
    <text evidence="3">The sequence shown here is derived from an EMBL/GenBank/DDBJ whole genome shotgun (WGS) entry which is preliminary data.</text>
</comment>
<evidence type="ECO:0000259" key="2">
    <source>
        <dbReference type="Pfam" id="PF00501"/>
    </source>
</evidence>
<feature type="domain" description="AMP-dependent synthetase/ligase" evidence="2">
    <location>
        <begin position="158"/>
        <end position="304"/>
    </location>
</feature>
<evidence type="ECO:0000256" key="1">
    <source>
        <dbReference type="SAM" id="MobiDB-lite"/>
    </source>
</evidence>
<feature type="region of interest" description="Disordered" evidence="1">
    <location>
        <begin position="353"/>
        <end position="374"/>
    </location>
</feature>
<dbReference type="Pfam" id="PF00501">
    <property type="entry name" value="AMP-binding"/>
    <property type="match status" value="1"/>
</dbReference>
<evidence type="ECO:0000313" key="3">
    <source>
        <dbReference type="EMBL" id="MVU79020.1"/>
    </source>
</evidence>
<keyword evidence="4" id="KW-1185">Reference proteome</keyword>
<protein>
    <submittedName>
        <fullName evidence="3">AMP-binding protein</fullName>
    </submittedName>
</protein>
<dbReference type="EMBL" id="WRPP01000003">
    <property type="protein sequence ID" value="MVU79020.1"/>
    <property type="molecule type" value="Genomic_DNA"/>
</dbReference>
<name>A0A7K1UXA9_9NOCA</name>
<dbReference type="Gene3D" id="3.40.50.12780">
    <property type="entry name" value="N-terminal domain of ligase-like"/>
    <property type="match status" value="1"/>
</dbReference>